<dbReference type="EMBL" id="FUYM01000006">
    <property type="protein sequence ID" value="SKB79328.1"/>
    <property type="molecule type" value="Genomic_DNA"/>
</dbReference>
<feature type="transmembrane region" description="Helical" evidence="2">
    <location>
        <begin position="117"/>
        <end position="140"/>
    </location>
</feature>
<reference evidence="5" key="1">
    <citation type="submission" date="2017-02" db="EMBL/GenBank/DDBJ databases">
        <authorList>
            <person name="Varghese N."/>
            <person name="Submissions S."/>
        </authorList>
    </citation>
    <scope>NUCLEOTIDE SEQUENCE [LARGE SCALE GENOMIC DNA]</scope>
    <source>
        <strain evidence="5">UM2</strain>
    </source>
</reference>
<evidence type="ECO:0000256" key="1">
    <source>
        <dbReference type="SAM" id="MobiDB-lite"/>
    </source>
</evidence>
<organism evidence="4 5">
    <name type="scientific">Rhizorhabdus histidinilytica</name>
    <dbReference type="NCBI Taxonomy" id="439228"/>
    <lineage>
        <taxon>Bacteria</taxon>
        <taxon>Pseudomonadati</taxon>
        <taxon>Pseudomonadota</taxon>
        <taxon>Alphaproteobacteria</taxon>
        <taxon>Sphingomonadales</taxon>
        <taxon>Sphingomonadaceae</taxon>
        <taxon>Rhizorhabdus</taxon>
    </lineage>
</organism>
<name>A0A1T5E5P5_9SPHN</name>
<keyword evidence="5" id="KW-1185">Reference proteome</keyword>
<sequence>MILICPACQTRYLVPDASIGATGRQVRCASCRHSWFQGPPEPAAAEVPAAPAPAAPPPQSTIVEPVPPPATADSEQAEAEVQARYDGPQEVAPIHDRPIHDRVPALAGRPRRNTAKLLTIASAIIALVLVAAIGAVVAVGPDKLAERLGLVPAPVPLLIEMTGKPERRETASGNELLAVTGKIVNPTDQPQPVRDIRAELRDMQGRTVYSWTITRPVPMLVPGGSAEFDSAAVDIPRGAKNLHLSFIGPTGS</sequence>
<evidence type="ECO:0000313" key="5">
    <source>
        <dbReference type="Proteomes" id="UP000189818"/>
    </source>
</evidence>
<protein>
    <submittedName>
        <fullName evidence="4">MJ0042 family finger-like domain-containing protein</fullName>
    </submittedName>
</protein>
<accession>A0A1T5E5P5</accession>
<dbReference type="AlphaFoldDB" id="A0A1T5E5P5"/>
<evidence type="ECO:0000259" key="3">
    <source>
        <dbReference type="Pfam" id="PF13717"/>
    </source>
</evidence>
<dbReference type="STRING" id="439228.SAMN06295920_106212"/>
<dbReference type="RefSeq" id="WP_079648965.1">
    <property type="nucleotide sequence ID" value="NZ_JBDHSL010000011.1"/>
</dbReference>
<keyword evidence="2" id="KW-1133">Transmembrane helix</keyword>
<keyword evidence="2" id="KW-0812">Transmembrane</keyword>
<dbReference type="NCBIfam" id="TIGR02098">
    <property type="entry name" value="MJ0042_CXXC"/>
    <property type="match status" value="1"/>
</dbReference>
<dbReference type="InterPro" id="IPR011723">
    <property type="entry name" value="Znf/thioredoxin_put"/>
</dbReference>
<dbReference type="Pfam" id="PF13717">
    <property type="entry name" value="Zn_ribbon_4"/>
    <property type="match status" value="1"/>
</dbReference>
<gene>
    <name evidence="4" type="ORF">SAMN06295920_106212</name>
</gene>
<dbReference type="OrthoDB" id="7159357at2"/>
<evidence type="ECO:0000313" key="4">
    <source>
        <dbReference type="EMBL" id="SKB79328.1"/>
    </source>
</evidence>
<keyword evidence="2" id="KW-0472">Membrane</keyword>
<proteinExistence type="predicted"/>
<feature type="domain" description="Zinc finger/thioredoxin putative" evidence="3">
    <location>
        <begin position="1"/>
        <end position="36"/>
    </location>
</feature>
<feature type="compositionally biased region" description="Pro residues" evidence="1">
    <location>
        <begin position="50"/>
        <end position="70"/>
    </location>
</feature>
<evidence type="ECO:0000256" key="2">
    <source>
        <dbReference type="SAM" id="Phobius"/>
    </source>
</evidence>
<dbReference type="Proteomes" id="UP000189818">
    <property type="component" value="Unassembled WGS sequence"/>
</dbReference>
<feature type="region of interest" description="Disordered" evidence="1">
    <location>
        <begin position="42"/>
        <end position="76"/>
    </location>
</feature>